<evidence type="ECO:0000313" key="4">
    <source>
        <dbReference type="Proteomes" id="UP000054558"/>
    </source>
</evidence>
<proteinExistence type="predicted"/>
<evidence type="ECO:0000313" key="3">
    <source>
        <dbReference type="EMBL" id="GAQ84146.1"/>
    </source>
</evidence>
<dbReference type="Proteomes" id="UP000054558">
    <property type="component" value="Unassembled WGS sequence"/>
</dbReference>
<sequence length="283" mass="31736">MDSITMAAPSLLDPGTEENVNQAQKERMKKILKSQMQVLVQANRRAEKEIADLKRQVSVSRCNRLVAELKQDLAEQDQVIEVLRKELRLRGACDEEIDEALHRQLFEAERAPGASREQLKRDLKEVKVKQQTLTLQLEKERTSTARHVHSAEQAKELARLAVKHAGKARNGENVAGKRAALEAVKRLLPLEAVSEVAQQAEDVVSAVDIRRAEEENEAGTMSEKDASPQKRWTDGTILSRPVAATIRSMKRTVPLQELMSMVNSLEEMLVNPPSATHEFRTNG</sequence>
<dbReference type="AlphaFoldDB" id="A0A1Y1I603"/>
<keyword evidence="4" id="KW-1185">Reference proteome</keyword>
<feature type="coiled-coil region" evidence="1">
    <location>
        <begin position="29"/>
        <end position="86"/>
    </location>
</feature>
<name>A0A1Y1I603_KLENI</name>
<evidence type="ECO:0000256" key="1">
    <source>
        <dbReference type="SAM" id="Coils"/>
    </source>
</evidence>
<evidence type="ECO:0000256" key="2">
    <source>
        <dbReference type="SAM" id="MobiDB-lite"/>
    </source>
</evidence>
<feature type="region of interest" description="Disordered" evidence="2">
    <location>
        <begin position="1"/>
        <end position="20"/>
    </location>
</feature>
<gene>
    <name evidence="3" type="ORF">KFL_001780010</name>
</gene>
<organism evidence="3 4">
    <name type="scientific">Klebsormidium nitens</name>
    <name type="common">Green alga</name>
    <name type="synonym">Ulothrix nitens</name>
    <dbReference type="NCBI Taxonomy" id="105231"/>
    <lineage>
        <taxon>Eukaryota</taxon>
        <taxon>Viridiplantae</taxon>
        <taxon>Streptophyta</taxon>
        <taxon>Klebsormidiophyceae</taxon>
        <taxon>Klebsormidiales</taxon>
        <taxon>Klebsormidiaceae</taxon>
        <taxon>Klebsormidium</taxon>
    </lineage>
</organism>
<accession>A0A1Y1I603</accession>
<reference evidence="3 4" key="1">
    <citation type="journal article" date="2014" name="Nat. Commun.">
        <title>Klebsormidium flaccidum genome reveals primary factors for plant terrestrial adaptation.</title>
        <authorList>
            <person name="Hori K."/>
            <person name="Maruyama F."/>
            <person name="Fujisawa T."/>
            <person name="Togashi T."/>
            <person name="Yamamoto N."/>
            <person name="Seo M."/>
            <person name="Sato S."/>
            <person name="Yamada T."/>
            <person name="Mori H."/>
            <person name="Tajima N."/>
            <person name="Moriyama T."/>
            <person name="Ikeuchi M."/>
            <person name="Watanabe M."/>
            <person name="Wada H."/>
            <person name="Kobayashi K."/>
            <person name="Saito M."/>
            <person name="Masuda T."/>
            <person name="Sasaki-Sekimoto Y."/>
            <person name="Mashiguchi K."/>
            <person name="Awai K."/>
            <person name="Shimojima M."/>
            <person name="Masuda S."/>
            <person name="Iwai M."/>
            <person name="Nobusawa T."/>
            <person name="Narise T."/>
            <person name="Kondo S."/>
            <person name="Saito H."/>
            <person name="Sato R."/>
            <person name="Murakawa M."/>
            <person name="Ihara Y."/>
            <person name="Oshima-Yamada Y."/>
            <person name="Ohtaka K."/>
            <person name="Satoh M."/>
            <person name="Sonobe K."/>
            <person name="Ishii M."/>
            <person name="Ohtani R."/>
            <person name="Kanamori-Sato M."/>
            <person name="Honoki R."/>
            <person name="Miyazaki D."/>
            <person name="Mochizuki H."/>
            <person name="Umetsu J."/>
            <person name="Higashi K."/>
            <person name="Shibata D."/>
            <person name="Kamiya Y."/>
            <person name="Sato N."/>
            <person name="Nakamura Y."/>
            <person name="Tabata S."/>
            <person name="Ida S."/>
            <person name="Kurokawa K."/>
            <person name="Ohta H."/>
        </authorList>
    </citation>
    <scope>NUCLEOTIDE SEQUENCE [LARGE SCALE GENOMIC DNA]</scope>
    <source>
        <strain evidence="3 4">NIES-2285</strain>
    </source>
</reference>
<protein>
    <submittedName>
        <fullName evidence="3">Uncharacterized protein</fullName>
    </submittedName>
</protein>
<dbReference type="EMBL" id="DF237127">
    <property type="protein sequence ID" value="GAQ84146.1"/>
    <property type="molecule type" value="Genomic_DNA"/>
</dbReference>
<feature type="compositionally biased region" description="Basic and acidic residues" evidence="2">
    <location>
        <begin position="222"/>
        <end position="233"/>
    </location>
</feature>
<keyword evidence="1" id="KW-0175">Coiled coil</keyword>
<feature type="region of interest" description="Disordered" evidence="2">
    <location>
        <begin position="213"/>
        <end position="236"/>
    </location>
</feature>